<dbReference type="Proteomes" id="UP000782880">
    <property type="component" value="Unassembled WGS sequence"/>
</dbReference>
<evidence type="ECO:0000256" key="3">
    <source>
        <dbReference type="SAM" id="SignalP"/>
    </source>
</evidence>
<name>A0A921LPH7_9FIRM</name>
<accession>A0A921LPH7</accession>
<reference evidence="4" key="1">
    <citation type="journal article" date="2021" name="PeerJ">
        <title>Extensive microbial diversity within the chicken gut microbiome revealed by metagenomics and culture.</title>
        <authorList>
            <person name="Gilroy R."/>
            <person name="Ravi A."/>
            <person name="Getino M."/>
            <person name="Pursley I."/>
            <person name="Horton D.L."/>
            <person name="Alikhan N.F."/>
            <person name="Baker D."/>
            <person name="Gharbi K."/>
            <person name="Hall N."/>
            <person name="Watson M."/>
            <person name="Adriaenssens E.M."/>
            <person name="Foster-Nyarko E."/>
            <person name="Jarju S."/>
            <person name="Secka A."/>
            <person name="Antonio M."/>
            <person name="Oren A."/>
            <person name="Chaudhuri R.R."/>
            <person name="La Ragione R."/>
            <person name="Hildebrand F."/>
            <person name="Pallen M.J."/>
        </authorList>
    </citation>
    <scope>NUCLEOTIDE SEQUENCE</scope>
    <source>
        <strain evidence="4">ChiBcec21-2208</strain>
    </source>
</reference>
<feature type="compositionally biased region" description="Low complexity" evidence="1">
    <location>
        <begin position="186"/>
        <end position="196"/>
    </location>
</feature>
<comment type="caution">
    <text evidence="4">The sequence shown here is derived from an EMBL/GenBank/DDBJ whole genome shotgun (WGS) entry which is preliminary data.</text>
</comment>
<evidence type="ECO:0000313" key="4">
    <source>
        <dbReference type="EMBL" id="HJG28974.1"/>
    </source>
</evidence>
<evidence type="ECO:0008006" key="6">
    <source>
        <dbReference type="Google" id="ProtNLM"/>
    </source>
</evidence>
<keyword evidence="3" id="KW-0732">Signal</keyword>
<dbReference type="AlphaFoldDB" id="A0A921LPH7"/>
<evidence type="ECO:0000313" key="5">
    <source>
        <dbReference type="Proteomes" id="UP000782880"/>
    </source>
</evidence>
<feature type="compositionally biased region" description="Low complexity" evidence="1">
    <location>
        <begin position="212"/>
        <end position="261"/>
    </location>
</feature>
<protein>
    <recommendedName>
        <fullName evidence="6">Cohesin domain-containing protein</fullName>
    </recommendedName>
</protein>
<keyword evidence="2" id="KW-0812">Transmembrane</keyword>
<evidence type="ECO:0000256" key="2">
    <source>
        <dbReference type="SAM" id="Phobius"/>
    </source>
</evidence>
<feature type="region of interest" description="Disordered" evidence="1">
    <location>
        <begin position="162"/>
        <end position="274"/>
    </location>
</feature>
<keyword evidence="2" id="KW-0472">Membrane</keyword>
<feature type="chain" id="PRO_5037847273" description="Cohesin domain-containing protein" evidence="3">
    <location>
        <begin position="24"/>
        <end position="309"/>
    </location>
</feature>
<keyword evidence="2" id="KW-1133">Transmembrane helix</keyword>
<evidence type="ECO:0000256" key="1">
    <source>
        <dbReference type="SAM" id="MobiDB-lite"/>
    </source>
</evidence>
<gene>
    <name evidence="4" type="ORF">K8V20_10095</name>
</gene>
<proteinExistence type="predicted"/>
<sequence>MKKWLATLLLGAALTLTALPVAAQGTDGTVTMNADGSQASVSLTLPQEAAKDVTALRLSFQVDSSNGAKAQFDFNDGLTSSVQQYRYNEETGRLTVYIAGRDELLKDGTVSLGEIQLDAAPGTIATVHVVEDSLELVNAAYGKAETTAVAAASADLSTADVETPVPTQTPAAPDENGQSSSGGGSSSSQSTAAQTPAPTPEVSTSPVGTSAPVQVVQGTTSTVSGSSKPSGGKATPKPSASPEPSSTPQASAAPAPSAAPEDVAETATPEQTVQEQTSGLNASLVIAIVLGVLAVAALVAVAVIWFRGR</sequence>
<organism evidence="4 5">
    <name type="scientific">Subdoligranulum variabile</name>
    <dbReference type="NCBI Taxonomy" id="214851"/>
    <lineage>
        <taxon>Bacteria</taxon>
        <taxon>Bacillati</taxon>
        <taxon>Bacillota</taxon>
        <taxon>Clostridia</taxon>
        <taxon>Eubacteriales</taxon>
        <taxon>Oscillospiraceae</taxon>
        <taxon>Subdoligranulum</taxon>
    </lineage>
</organism>
<reference evidence="4" key="2">
    <citation type="submission" date="2021-09" db="EMBL/GenBank/DDBJ databases">
        <authorList>
            <person name="Gilroy R."/>
        </authorList>
    </citation>
    <scope>NUCLEOTIDE SEQUENCE</scope>
    <source>
        <strain evidence="4">ChiBcec21-2208</strain>
    </source>
</reference>
<feature type="signal peptide" evidence="3">
    <location>
        <begin position="1"/>
        <end position="23"/>
    </location>
</feature>
<dbReference type="EMBL" id="DYVE01000260">
    <property type="protein sequence ID" value="HJG28974.1"/>
    <property type="molecule type" value="Genomic_DNA"/>
</dbReference>
<feature type="transmembrane region" description="Helical" evidence="2">
    <location>
        <begin position="284"/>
        <end position="306"/>
    </location>
</feature>